<dbReference type="InterPro" id="IPR010679">
    <property type="entry name" value="DUF1254"/>
</dbReference>
<dbReference type="Pfam" id="PF06742">
    <property type="entry name" value="DUF1214"/>
    <property type="match status" value="1"/>
</dbReference>
<evidence type="ECO:0000259" key="1">
    <source>
        <dbReference type="Pfam" id="PF06742"/>
    </source>
</evidence>
<dbReference type="InterPro" id="IPR037050">
    <property type="entry name" value="DUF1254_sf"/>
</dbReference>
<dbReference type="PANTHER" id="PTHR36509">
    <property type="entry name" value="BLL3101 PROTEIN"/>
    <property type="match status" value="1"/>
</dbReference>
<dbReference type="PANTHER" id="PTHR36509:SF2">
    <property type="entry name" value="BLL3101 PROTEIN"/>
    <property type="match status" value="1"/>
</dbReference>
<dbReference type="Gene3D" id="2.60.120.600">
    <property type="entry name" value="Domain of unknown function DUF1214, C-terminal domain"/>
    <property type="match status" value="1"/>
</dbReference>
<dbReference type="Proteomes" id="UP001611415">
    <property type="component" value="Unassembled WGS sequence"/>
</dbReference>
<feature type="domain" description="DUF1214" evidence="1">
    <location>
        <begin position="370"/>
        <end position="460"/>
    </location>
</feature>
<evidence type="ECO:0000313" key="3">
    <source>
        <dbReference type="EMBL" id="MFI2476130.1"/>
    </source>
</evidence>
<dbReference type="InterPro" id="IPR010621">
    <property type="entry name" value="DUF1214"/>
</dbReference>
<protein>
    <submittedName>
        <fullName evidence="3">DUF1254 domain-containing protein</fullName>
    </submittedName>
</protein>
<organism evidence="3 4">
    <name type="scientific">Nocardia xishanensis</name>
    <dbReference type="NCBI Taxonomy" id="238964"/>
    <lineage>
        <taxon>Bacteria</taxon>
        <taxon>Bacillati</taxon>
        <taxon>Actinomycetota</taxon>
        <taxon>Actinomycetes</taxon>
        <taxon>Mycobacteriales</taxon>
        <taxon>Nocardiaceae</taxon>
        <taxon>Nocardia</taxon>
    </lineage>
</organism>
<evidence type="ECO:0000259" key="2">
    <source>
        <dbReference type="Pfam" id="PF06863"/>
    </source>
</evidence>
<proteinExistence type="predicted"/>
<comment type="caution">
    <text evidence="3">The sequence shown here is derived from an EMBL/GenBank/DDBJ whole genome shotgun (WGS) entry which is preliminary data.</text>
</comment>
<evidence type="ECO:0000313" key="4">
    <source>
        <dbReference type="Proteomes" id="UP001611415"/>
    </source>
</evidence>
<gene>
    <name evidence="3" type="ORF">ACH49W_22360</name>
</gene>
<dbReference type="Gene3D" id="2.60.40.1610">
    <property type="entry name" value="Domain of unknown function DUF1254"/>
    <property type="match status" value="1"/>
</dbReference>
<dbReference type="InterPro" id="IPR037049">
    <property type="entry name" value="DUF1214_C_sf"/>
</dbReference>
<accession>A0ABW7X539</accession>
<dbReference type="Pfam" id="PF06863">
    <property type="entry name" value="DUF1254"/>
    <property type="match status" value="1"/>
</dbReference>
<name>A0ABW7X539_9NOCA</name>
<reference evidence="3 4" key="1">
    <citation type="submission" date="2024-10" db="EMBL/GenBank/DDBJ databases">
        <title>The Natural Products Discovery Center: Release of the First 8490 Sequenced Strains for Exploring Actinobacteria Biosynthetic Diversity.</title>
        <authorList>
            <person name="Kalkreuter E."/>
            <person name="Kautsar S.A."/>
            <person name="Yang D."/>
            <person name="Bader C.D."/>
            <person name="Teijaro C.N."/>
            <person name="Fluegel L."/>
            <person name="Davis C.M."/>
            <person name="Simpson J.R."/>
            <person name="Lauterbach L."/>
            <person name="Steele A.D."/>
            <person name="Gui C."/>
            <person name="Meng S."/>
            <person name="Li G."/>
            <person name="Viehrig K."/>
            <person name="Ye F."/>
            <person name="Su P."/>
            <person name="Kiefer A.F."/>
            <person name="Nichols A."/>
            <person name="Cepeda A.J."/>
            <person name="Yan W."/>
            <person name="Fan B."/>
            <person name="Jiang Y."/>
            <person name="Adhikari A."/>
            <person name="Zheng C.-J."/>
            <person name="Schuster L."/>
            <person name="Cowan T.M."/>
            <person name="Smanski M.J."/>
            <person name="Chevrette M.G."/>
            <person name="De Carvalho L.P.S."/>
            <person name="Shen B."/>
        </authorList>
    </citation>
    <scope>NUCLEOTIDE SEQUENCE [LARGE SCALE GENOMIC DNA]</scope>
    <source>
        <strain evidence="3 4">NPDC019275</strain>
    </source>
</reference>
<keyword evidence="4" id="KW-1185">Reference proteome</keyword>
<feature type="domain" description="DUF1254" evidence="2">
    <location>
        <begin position="83"/>
        <end position="217"/>
    </location>
</feature>
<dbReference type="EMBL" id="JBIRYO010000015">
    <property type="protein sequence ID" value="MFI2476130.1"/>
    <property type="molecule type" value="Genomic_DNA"/>
</dbReference>
<sequence>MKFGKSREHREFAAISRRSALGLRLAAVPILGMAVGGDPDAGCATATSASAAAEDAQAIATDAYVFGYPLVLMDVTRENGAPPNRFQHGDPPTPENKQVVRLNLDTLYSQAWLDVRAEPMILRVPEMEPGGYWLMQIMDAWTNTVHDPSSVDPQVKPGTVPFTYAVTAAGWSGDLPEGVTRLAVPTGTAWLIGRLQFDGAADVDRARELQRQLELVPLSKWVKNPNAANGDPGAHPARAADPAAIVAEMDGPTFFARMGEVMAVNPPAPADADAMRRFATIGITPGGSPEGIPSDVLNAAVDDAKKRIPNYRNPYAEDVNGWTFDPSLGAYGTHYDVRAIVAMKGLGANLAKDAIYPTVDAIADDDGVPRRFRIRFAPGQLPPVDAFWSLTAYDADSHLVDNPAGIYSIGHHTPVVPGADGSVELVVQHADPGASVPQGNWLPIPATGAFSLTLRLYAPKHEAVDGAWQMPKLEQVG</sequence>
<dbReference type="RefSeq" id="WP_397093444.1">
    <property type="nucleotide sequence ID" value="NZ_JBIRYO010000015.1"/>
</dbReference>
<dbReference type="SUPFAM" id="SSF160935">
    <property type="entry name" value="VPA0735-like"/>
    <property type="match status" value="1"/>
</dbReference>